<dbReference type="InterPro" id="IPR011050">
    <property type="entry name" value="Pectin_lyase_fold/virulence"/>
</dbReference>
<evidence type="ECO:0000313" key="1">
    <source>
        <dbReference type="EMBL" id="MBA8683542.1"/>
    </source>
</evidence>
<dbReference type="SMART" id="SM00710">
    <property type="entry name" value="PbH1"/>
    <property type="match status" value="5"/>
</dbReference>
<protein>
    <recommendedName>
        <fullName evidence="3">Pectate lyase superfamily protein domain-containing protein</fullName>
    </recommendedName>
</protein>
<sequence length="481" mass="51521">MKIIPFEQLGGVGDGDIHTGAGTDNANAFDLAVKAGESGDSVEFAKGKQYKTTRQIPIHNMSWTGDMADPPVIFGWFTSRGKRIIGRSREQEMKKASISGLRFHRCGPHAEHGILIDNMAAFDFDGWITASAAADGEIRGGAIGVSAFQPNNRPSKNVNVKARLSNSANFGVQYGNVSGGSIQVIAENCVREVIGIEPYCLGCKDFTAAQVDSDSIQLIGHGLSPAHPLIYARMDAKEGVEGLPRANYWFVIVVDSDHIRLASSKEDAVAGKAAQLGRVPLGTHRLFTCGVTKNIRIHDSRINNLNPPTESWARGLDGVVVFTATSGGYVENIEIKNVKIRDFANRAPGYCVSWLGLWDLDITGFELYGGRIGGIRVGKGTLNGLRNSSGELITPKTPTVVTPRGGSVRGNVIRDFPRYGISVLAGTAVVRDNRGSSAAKGSVGFDSLRSQGSQLATEQGGNNFTVPNGLPYRARVLKEPR</sequence>
<organism evidence="1 2">
    <name type="scientific">Stenotrophomonas tumulicola</name>
    <dbReference type="NCBI Taxonomy" id="1685415"/>
    <lineage>
        <taxon>Bacteria</taxon>
        <taxon>Pseudomonadati</taxon>
        <taxon>Pseudomonadota</taxon>
        <taxon>Gammaproteobacteria</taxon>
        <taxon>Lysobacterales</taxon>
        <taxon>Lysobacteraceae</taxon>
        <taxon>Stenotrophomonas</taxon>
    </lineage>
</organism>
<proteinExistence type="predicted"/>
<keyword evidence="2" id="KW-1185">Reference proteome</keyword>
<name>A0A7W3IJ33_9GAMM</name>
<gene>
    <name evidence="1" type="ORF">H4O11_17210</name>
</gene>
<evidence type="ECO:0000313" key="2">
    <source>
        <dbReference type="Proteomes" id="UP000547058"/>
    </source>
</evidence>
<dbReference type="SUPFAM" id="SSF51126">
    <property type="entry name" value="Pectin lyase-like"/>
    <property type="match status" value="1"/>
</dbReference>
<dbReference type="EMBL" id="JACGXS010000013">
    <property type="protein sequence ID" value="MBA8683542.1"/>
    <property type="molecule type" value="Genomic_DNA"/>
</dbReference>
<accession>A0A7W3IJ33</accession>
<comment type="caution">
    <text evidence="1">The sequence shown here is derived from an EMBL/GenBank/DDBJ whole genome shotgun (WGS) entry which is preliminary data.</text>
</comment>
<dbReference type="InterPro" id="IPR006626">
    <property type="entry name" value="PbH1"/>
</dbReference>
<evidence type="ECO:0008006" key="3">
    <source>
        <dbReference type="Google" id="ProtNLM"/>
    </source>
</evidence>
<reference evidence="1 2" key="1">
    <citation type="submission" date="2020-08" db="EMBL/GenBank/DDBJ databases">
        <title>Stenotrophomonas tumulicola JCM 30961.</title>
        <authorList>
            <person name="Deng Y."/>
        </authorList>
    </citation>
    <scope>NUCLEOTIDE SEQUENCE [LARGE SCALE GENOMIC DNA]</scope>
    <source>
        <strain evidence="1 2">JCM 30961</strain>
    </source>
</reference>
<dbReference type="Proteomes" id="UP000547058">
    <property type="component" value="Unassembled WGS sequence"/>
</dbReference>
<dbReference type="AlphaFoldDB" id="A0A7W3IJ33"/>
<dbReference type="RefSeq" id="WP_182341362.1">
    <property type="nucleotide sequence ID" value="NZ_JACGXS010000013.1"/>
</dbReference>